<reference evidence="2 3" key="1">
    <citation type="submission" date="2019-10" db="EMBL/GenBank/DDBJ databases">
        <title>Isolation, Identification of Microvirga thermotolerans HR1, a novel thermophilic bacterium and Comparative Genomics of the genus Microvirga.</title>
        <authorList>
            <person name="Li J."/>
            <person name="Zhang W."/>
            <person name="Lin M."/>
            <person name="Wang J."/>
        </authorList>
    </citation>
    <scope>NUCLEOTIDE SEQUENCE [LARGE SCALE GENOMIC DNA]</scope>
    <source>
        <strain evidence="2 3">HR1</strain>
    </source>
</reference>
<sequence>MRIVGAFILIALTAGAALAHPGGLDRSGCHHNRKSGDYHCHR</sequence>
<accession>A0A5P9JYL7</accession>
<dbReference type="KEGG" id="mico:GDR74_11125"/>
<protein>
    <submittedName>
        <fullName evidence="2">YHYH domain-containing protein</fullName>
    </submittedName>
</protein>
<dbReference type="EMBL" id="CP045423">
    <property type="protein sequence ID" value="QFU16736.1"/>
    <property type="molecule type" value="Genomic_DNA"/>
</dbReference>
<proteinExistence type="predicted"/>
<organism evidence="2 3">
    <name type="scientific">Microvirga thermotolerans</name>
    <dbReference type="NCBI Taxonomy" id="2651334"/>
    <lineage>
        <taxon>Bacteria</taxon>
        <taxon>Pseudomonadati</taxon>
        <taxon>Pseudomonadota</taxon>
        <taxon>Alphaproteobacteria</taxon>
        <taxon>Hyphomicrobiales</taxon>
        <taxon>Methylobacteriaceae</taxon>
        <taxon>Microvirga</taxon>
    </lineage>
</organism>
<dbReference type="InterPro" id="IPR047773">
    <property type="entry name" value="YHYH_dom_bact"/>
</dbReference>
<gene>
    <name evidence="2" type="ORF">GDR74_11125</name>
</gene>
<dbReference type="Proteomes" id="UP000325614">
    <property type="component" value="Chromosome"/>
</dbReference>
<feature type="region of interest" description="Disordered" evidence="1">
    <location>
        <begin position="22"/>
        <end position="42"/>
    </location>
</feature>
<dbReference type="NCBIfam" id="NF033223">
    <property type="entry name" value="YHYH_alt"/>
    <property type="match status" value="1"/>
</dbReference>
<evidence type="ECO:0000313" key="3">
    <source>
        <dbReference type="Proteomes" id="UP000325614"/>
    </source>
</evidence>
<dbReference type="AlphaFoldDB" id="A0A5P9JYL7"/>
<name>A0A5P9JYL7_9HYPH</name>
<keyword evidence="3" id="KW-1185">Reference proteome</keyword>
<evidence type="ECO:0000256" key="1">
    <source>
        <dbReference type="SAM" id="MobiDB-lite"/>
    </source>
</evidence>
<evidence type="ECO:0000313" key="2">
    <source>
        <dbReference type="EMBL" id="QFU16736.1"/>
    </source>
</evidence>
<dbReference type="RefSeq" id="WP_152586378.1">
    <property type="nucleotide sequence ID" value="NZ_CP045423.1"/>
</dbReference>